<evidence type="ECO:0000256" key="9">
    <source>
        <dbReference type="ARBA" id="ARBA00023157"/>
    </source>
</evidence>
<dbReference type="Pfam" id="PF10435">
    <property type="entry name" value="BetaGal_dom2"/>
    <property type="match status" value="1"/>
</dbReference>
<dbReference type="InterPro" id="IPR025300">
    <property type="entry name" value="BetaGal_jelly_roll_dom"/>
</dbReference>
<dbReference type="SUPFAM" id="SSF51445">
    <property type="entry name" value="(Trans)glycosidases"/>
    <property type="match status" value="1"/>
</dbReference>
<dbReference type="PANTHER" id="PTHR23421">
    <property type="entry name" value="BETA-GALACTOSIDASE RELATED"/>
    <property type="match status" value="1"/>
</dbReference>
<dbReference type="Gene3D" id="2.60.390.10">
    <property type="entry name" value="Beta-galactosidase, domain 3"/>
    <property type="match status" value="1"/>
</dbReference>
<dbReference type="EMBL" id="LHQR01000065">
    <property type="protein sequence ID" value="KXG49318.1"/>
    <property type="molecule type" value="Genomic_DNA"/>
</dbReference>
<keyword evidence="7 17" id="KW-0732">Signal</keyword>
<dbReference type="SMART" id="SM01029">
    <property type="entry name" value="BetaGal_dom2"/>
    <property type="match status" value="1"/>
</dbReference>
<evidence type="ECO:0000256" key="12">
    <source>
        <dbReference type="ARBA" id="ARBA00023295"/>
    </source>
</evidence>
<dbReference type="InterPro" id="IPR008979">
    <property type="entry name" value="Galactose-bd-like_sf"/>
</dbReference>
<dbReference type="Gene3D" id="2.102.20.10">
    <property type="entry name" value="Beta-galactosidase, domain 2"/>
    <property type="match status" value="1"/>
</dbReference>
<keyword evidence="9" id="KW-1015">Disulfide bond</keyword>
<evidence type="ECO:0000256" key="1">
    <source>
        <dbReference type="ARBA" id="ARBA00001412"/>
    </source>
</evidence>
<keyword evidence="8 19" id="KW-0378">Hydrolase</keyword>
<dbReference type="FunFam" id="2.102.20.10:FF:000001">
    <property type="entry name" value="Beta-galactosidase A"/>
    <property type="match status" value="1"/>
</dbReference>
<evidence type="ECO:0000256" key="13">
    <source>
        <dbReference type="ARBA" id="ARBA00023326"/>
    </source>
</evidence>
<dbReference type="FunFam" id="2.60.390.10:FF:000001">
    <property type="entry name" value="Beta-galactosidase A"/>
    <property type="match status" value="1"/>
</dbReference>
<evidence type="ECO:0000256" key="11">
    <source>
        <dbReference type="ARBA" id="ARBA00023277"/>
    </source>
</evidence>
<dbReference type="PRINTS" id="PR00742">
    <property type="entry name" value="GLHYDRLASE35"/>
</dbReference>
<evidence type="ECO:0000256" key="16">
    <source>
        <dbReference type="RuleBase" id="RU003679"/>
    </source>
</evidence>
<feature type="domain" description="Beta-galactosidase" evidence="18">
    <location>
        <begin position="403"/>
        <end position="584"/>
    </location>
</feature>
<keyword evidence="20" id="KW-1185">Reference proteome</keyword>
<evidence type="ECO:0000256" key="15">
    <source>
        <dbReference type="ARBA" id="ARBA00042633"/>
    </source>
</evidence>
<evidence type="ECO:0000256" key="8">
    <source>
        <dbReference type="ARBA" id="ARBA00022801"/>
    </source>
</evidence>
<organism evidence="19 20">
    <name type="scientific">Penicillium patulum</name>
    <name type="common">Penicillium griseofulvum</name>
    <dbReference type="NCBI Taxonomy" id="5078"/>
    <lineage>
        <taxon>Eukaryota</taxon>
        <taxon>Fungi</taxon>
        <taxon>Dikarya</taxon>
        <taxon>Ascomycota</taxon>
        <taxon>Pezizomycotina</taxon>
        <taxon>Eurotiomycetes</taxon>
        <taxon>Eurotiomycetidae</taxon>
        <taxon>Eurotiales</taxon>
        <taxon>Aspergillaceae</taxon>
        <taxon>Penicillium</taxon>
    </lineage>
</organism>
<proteinExistence type="inferred from homology"/>
<evidence type="ECO:0000256" key="17">
    <source>
        <dbReference type="SAM" id="SignalP"/>
    </source>
</evidence>
<dbReference type="SUPFAM" id="SSF49785">
    <property type="entry name" value="Galactose-binding domain-like"/>
    <property type="match status" value="2"/>
</dbReference>
<dbReference type="InterPro" id="IPR025972">
    <property type="entry name" value="BetaGal_dom3"/>
</dbReference>
<dbReference type="STRING" id="5078.A0A135LK65"/>
<evidence type="ECO:0000259" key="18">
    <source>
        <dbReference type="SMART" id="SM01029"/>
    </source>
</evidence>
<evidence type="ECO:0000256" key="2">
    <source>
        <dbReference type="ARBA" id="ARBA00002691"/>
    </source>
</evidence>
<comment type="similarity">
    <text evidence="4 16">Belongs to the glycosyl hydrolase 35 family.</text>
</comment>
<evidence type="ECO:0000256" key="10">
    <source>
        <dbReference type="ARBA" id="ARBA00023180"/>
    </source>
</evidence>
<evidence type="ECO:0000256" key="5">
    <source>
        <dbReference type="ARBA" id="ARBA00012756"/>
    </source>
</evidence>
<dbReference type="InterPro" id="IPR036833">
    <property type="entry name" value="BetaGal_dom3_sf"/>
</dbReference>
<dbReference type="AlphaFoldDB" id="A0A135LK65"/>
<evidence type="ECO:0000256" key="6">
    <source>
        <dbReference type="ARBA" id="ARBA00022525"/>
    </source>
</evidence>
<dbReference type="Proteomes" id="UP000070168">
    <property type="component" value="Unassembled WGS sequence"/>
</dbReference>
<keyword evidence="11" id="KW-0119">Carbohydrate metabolism</keyword>
<dbReference type="GeneID" id="63706201"/>
<evidence type="ECO:0000256" key="7">
    <source>
        <dbReference type="ARBA" id="ARBA00022729"/>
    </source>
</evidence>
<dbReference type="GO" id="GO:0000272">
    <property type="term" value="P:polysaccharide catabolic process"/>
    <property type="evidence" value="ECO:0007669"/>
    <property type="project" value="UniProtKB-KW"/>
</dbReference>
<comment type="function">
    <text evidence="2">Cleaves beta-linked terminal galactosyl residues from gangliosides, glycoproteins, and glycosaminoglycans.</text>
</comment>
<dbReference type="InterPro" id="IPR037110">
    <property type="entry name" value="Betagal_dom2_sf"/>
</dbReference>
<evidence type="ECO:0000256" key="3">
    <source>
        <dbReference type="ARBA" id="ARBA00004613"/>
    </source>
</evidence>
<dbReference type="FunFam" id="3.20.20.80:FF:000040">
    <property type="entry name" value="Beta-galactosidase A"/>
    <property type="match status" value="1"/>
</dbReference>
<feature type="chain" id="PRO_5007800597" description="Probable beta-galactosidase B" evidence="17">
    <location>
        <begin position="21"/>
        <end position="1032"/>
    </location>
</feature>
<dbReference type="OMA" id="GGCPGDI"/>
<feature type="signal peptide" evidence="17">
    <location>
        <begin position="1"/>
        <end position="20"/>
    </location>
</feature>
<name>A0A135LK65_PENPA</name>
<dbReference type="SUPFAM" id="SSF117100">
    <property type="entry name" value="Beta-galactosidase LacA, domain 3"/>
    <property type="match status" value="1"/>
</dbReference>
<dbReference type="GO" id="GO:0004565">
    <property type="term" value="F:beta-galactosidase activity"/>
    <property type="evidence" value="ECO:0007669"/>
    <property type="project" value="UniProtKB-EC"/>
</dbReference>
<dbReference type="GO" id="GO:0005576">
    <property type="term" value="C:extracellular region"/>
    <property type="evidence" value="ECO:0007669"/>
    <property type="project" value="UniProtKB-SubCell"/>
</dbReference>
<dbReference type="InterPro" id="IPR031330">
    <property type="entry name" value="Gly_Hdrlase_35_cat"/>
</dbReference>
<protein>
    <recommendedName>
        <fullName evidence="14">Probable beta-galactosidase B</fullName>
        <ecNumber evidence="5">3.2.1.23</ecNumber>
    </recommendedName>
    <alternativeName>
        <fullName evidence="15">Lactase B</fullName>
    </alternativeName>
</protein>
<evidence type="ECO:0000313" key="20">
    <source>
        <dbReference type="Proteomes" id="UP000070168"/>
    </source>
</evidence>
<dbReference type="Pfam" id="PF01301">
    <property type="entry name" value="Glyco_hydro_35"/>
    <property type="match status" value="1"/>
</dbReference>
<comment type="subcellular location">
    <subcellularLocation>
        <location evidence="3">Secreted</location>
    </subcellularLocation>
</comment>
<dbReference type="InterPro" id="IPR018954">
    <property type="entry name" value="Betagal_dom2"/>
</dbReference>
<dbReference type="RefSeq" id="XP_040647854.1">
    <property type="nucleotide sequence ID" value="XM_040790901.1"/>
</dbReference>
<sequence>MTRFFNCLLALACLGAAAKANEATTQWPLQDNGLNTVVQWDHYSFQVNGQRIFIFSGEFHYWRIPVPALWRDILEKIKAAGFTAFAFYTSWAYHAPNNATVDFTTGARDITPIFELAKELGLYIIVRPGPYVNAEANAGGFPLWLTTGGYGTLRNDDDRYTNAWTPYFTEVTEITSRYQVTDGHNSIVYQIENEYGMQWLGDPSLRVPNETAIAYMELLKANARENGITLPLTVNDPNMKTHSWGKDWSAGTDVGGNVDVSGVDSYPSCWTCDLSQCTSTNGPYIPFQVLEYHDYFQESQPRMPGFMPEFQGGSYNPWGGPEGGCPEDIGDDFANLFYRWNIGQRVTAMSLYMMFGGQNPGAMAAPVTASSYDYSAPISEDRSIWSKYHETKLLALFTRSARDLTMTELVGNGTQYTDNSAVRAYELRNPETKAAFYPTFHTNTSLSTNEPFHLKVNTSVGALTVPRYANNIRLNGHQSKIIVTDFTFGSNTLLYSTAEVLTYTVLDKKATLVLWVPTGESGEFSIKGAKKGSIKKCQGCSRVKFIKEHGGLTTSFTQSTGMTVLEYDHGVRVIVLDRKAAYDFWAPALTNDPFVPETESVLVQGPYLVRNAKLSGQTLTLTGDVVNATTLDVFAPKGVKSVTWNGRKVQTHSTEYGSLKGSLSAPKSIKLPSLTSWKSKDSLPERFTDYDDSGVAWVGKLLTVMSITRGKVADIADANHMTTLNPRTPTSLPVLYADQYGFHNGVRLWRGYFNGTATGAFINVQGGSAFGWSAWLNGKFLTSYLGNATTSQANLTLSFTNATLQTERPNVLLIVHDDTGHDQTTGALNPRGIMDANLLGSDSGFTHWRLAGTAGGESDLDPVRGVYNEDGLYAERVGWHLPGFDDSTWGEEVSTEESTKSVLSFKGATVRFFRTTIPLSIPAHTDVSISFVLSTPAGATTKYRAQLFVNGYQYGRYNPYIGNQVVYPVPVGILDYTGENTIGVTVWAQSEEGASIGIDWRVNYVADSSLDVASMDTKDLRPGWTEKRVKFA</sequence>
<comment type="caution">
    <text evidence="19">The sequence shown here is derived from an EMBL/GenBank/DDBJ whole genome shotgun (WGS) entry which is preliminary data.</text>
</comment>
<dbReference type="OrthoDB" id="1657402at2759"/>
<keyword evidence="6" id="KW-0964">Secreted</keyword>
<gene>
    <name evidence="19" type="ORF">PGRI_031880</name>
</gene>
<accession>A0A135LK65</accession>
<dbReference type="Pfam" id="PF13363">
    <property type="entry name" value="BetaGal_dom3"/>
    <property type="match status" value="1"/>
</dbReference>
<dbReference type="SUPFAM" id="SSF51011">
    <property type="entry name" value="Glycosyl hydrolase domain"/>
    <property type="match status" value="1"/>
</dbReference>
<keyword evidence="13" id="KW-0624">Polysaccharide degradation</keyword>
<reference evidence="19 20" key="1">
    <citation type="journal article" date="2016" name="BMC Genomics">
        <title>Genome sequencing and secondary metabolism of the postharvest pathogen Penicillium griseofulvum.</title>
        <authorList>
            <person name="Banani H."/>
            <person name="Marcet-Houben M."/>
            <person name="Ballester A.R."/>
            <person name="Abbruscato P."/>
            <person name="Gonzalez-Candelas L."/>
            <person name="Gabaldon T."/>
            <person name="Spadaro D."/>
        </authorList>
    </citation>
    <scope>NUCLEOTIDE SEQUENCE [LARGE SCALE GENOMIC DNA]</scope>
    <source>
        <strain evidence="19 20">PG3</strain>
    </source>
</reference>
<dbReference type="FunFam" id="2.60.120.260:FF:000138">
    <property type="entry name" value="Probable beta-galactosidase B"/>
    <property type="match status" value="1"/>
</dbReference>
<dbReference type="Gene3D" id="2.60.120.260">
    <property type="entry name" value="Galactose-binding domain-like"/>
    <property type="match status" value="2"/>
</dbReference>
<evidence type="ECO:0000256" key="4">
    <source>
        <dbReference type="ARBA" id="ARBA00009809"/>
    </source>
</evidence>
<dbReference type="InterPro" id="IPR001944">
    <property type="entry name" value="Glycoside_Hdrlase_35"/>
</dbReference>
<dbReference type="EC" id="3.2.1.23" evidence="5"/>
<dbReference type="Gene3D" id="3.20.20.80">
    <property type="entry name" value="Glycosidases"/>
    <property type="match status" value="1"/>
</dbReference>
<keyword evidence="10" id="KW-0325">Glycoprotein</keyword>
<keyword evidence="12" id="KW-0326">Glycosidase</keyword>
<dbReference type="Pfam" id="PF13364">
    <property type="entry name" value="BetaGal_ABD2"/>
    <property type="match status" value="2"/>
</dbReference>
<comment type="catalytic activity">
    <reaction evidence="1">
        <text>Hydrolysis of terminal non-reducing beta-D-galactose residues in beta-D-galactosides.</text>
        <dbReference type="EC" id="3.2.1.23"/>
    </reaction>
</comment>
<evidence type="ECO:0000256" key="14">
    <source>
        <dbReference type="ARBA" id="ARBA00040693"/>
    </source>
</evidence>
<evidence type="ECO:0000313" key="19">
    <source>
        <dbReference type="EMBL" id="KXG49318.1"/>
    </source>
</evidence>
<dbReference type="InterPro" id="IPR017853">
    <property type="entry name" value="GH"/>
</dbReference>